<evidence type="ECO:0000259" key="2">
    <source>
        <dbReference type="Pfam" id="PF00326"/>
    </source>
</evidence>
<proteinExistence type="predicted"/>
<dbReference type="PANTHER" id="PTHR43037:SF1">
    <property type="entry name" value="BLL1128 PROTEIN"/>
    <property type="match status" value="1"/>
</dbReference>
<evidence type="ECO:0000313" key="3">
    <source>
        <dbReference type="EMBL" id="MCX2742719.1"/>
    </source>
</evidence>
<gene>
    <name evidence="3" type="ORF">OO013_02515</name>
</gene>
<dbReference type="SUPFAM" id="SSF53474">
    <property type="entry name" value="alpha/beta-Hydrolases"/>
    <property type="match status" value="1"/>
</dbReference>
<protein>
    <submittedName>
        <fullName evidence="3">Prolyl oligopeptidase family serine peptidase</fullName>
    </submittedName>
</protein>
<keyword evidence="1" id="KW-0732">Signal</keyword>
<dbReference type="PANTHER" id="PTHR43037">
    <property type="entry name" value="UNNAMED PRODUCT-RELATED"/>
    <property type="match status" value="1"/>
</dbReference>
<dbReference type="EMBL" id="JAPFQN010000002">
    <property type="protein sequence ID" value="MCX2742719.1"/>
    <property type="molecule type" value="Genomic_DNA"/>
</dbReference>
<accession>A0ABT3RMX2</accession>
<dbReference type="InterPro" id="IPR001375">
    <property type="entry name" value="Peptidase_S9_cat"/>
</dbReference>
<dbReference type="InterPro" id="IPR029058">
    <property type="entry name" value="AB_hydrolase_fold"/>
</dbReference>
<evidence type="ECO:0000313" key="4">
    <source>
        <dbReference type="Proteomes" id="UP001209885"/>
    </source>
</evidence>
<feature type="domain" description="Peptidase S9 prolyl oligopeptidase catalytic" evidence="2">
    <location>
        <begin position="130"/>
        <end position="181"/>
    </location>
</feature>
<dbReference type="Gene3D" id="3.40.50.1820">
    <property type="entry name" value="alpha/beta hydrolase"/>
    <property type="match status" value="1"/>
</dbReference>
<dbReference type="Proteomes" id="UP001209885">
    <property type="component" value="Unassembled WGS sequence"/>
</dbReference>
<dbReference type="InterPro" id="IPR050955">
    <property type="entry name" value="Plant_Biomass_Hydrol_Est"/>
</dbReference>
<dbReference type="RefSeq" id="WP_266055025.1">
    <property type="nucleotide sequence ID" value="NZ_JAPFQN010000002.1"/>
</dbReference>
<reference evidence="3 4" key="1">
    <citation type="submission" date="2022-11" db="EMBL/GenBank/DDBJ databases">
        <title>The characterization of three novel Bacteroidetes species and genomic analysis of their roles in tidal elemental geochemical cycles.</title>
        <authorList>
            <person name="Ma K."/>
        </authorList>
    </citation>
    <scope>NUCLEOTIDE SEQUENCE [LARGE SCALE GENOMIC DNA]</scope>
    <source>
        <strain evidence="3 4">M17</strain>
    </source>
</reference>
<comment type="caution">
    <text evidence="3">The sequence shown here is derived from an EMBL/GenBank/DDBJ whole genome shotgun (WGS) entry which is preliminary data.</text>
</comment>
<dbReference type="Pfam" id="PF00326">
    <property type="entry name" value="Peptidase_S9"/>
    <property type="match status" value="1"/>
</dbReference>
<keyword evidence="4" id="KW-1185">Reference proteome</keyword>
<sequence>MRTIILLLLTTTILSAQNDHYDLYQKKVFETQNGNLLYRIMYPKNFSEDKQYPVVLFLHGSGERGSDNTKQLIHGSSLFASEDNREKFPAIVVFPQCPMDTYWSNMRIVENDNIPSRQYDYTSSPPLPLQNVMDLMDELLSKEYTDNNRVYIAGLSMGGMGTFEMLYRRPDIFAAAVPICGGGNADMVDGYAKKVSVWIFHGAKDNIVDPKNSLDIAKGILGAGGYPMLTLFEDANHNSWDPAFAHPGLLEWMFSKSK</sequence>
<evidence type="ECO:0000256" key="1">
    <source>
        <dbReference type="ARBA" id="ARBA00022729"/>
    </source>
</evidence>
<name>A0ABT3RMX2_9BACT</name>
<organism evidence="3 4">
    <name type="scientific">Mangrovivirga halotolerans</name>
    <dbReference type="NCBI Taxonomy" id="2993936"/>
    <lineage>
        <taxon>Bacteria</taxon>
        <taxon>Pseudomonadati</taxon>
        <taxon>Bacteroidota</taxon>
        <taxon>Cytophagia</taxon>
        <taxon>Cytophagales</taxon>
        <taxon>Mangrovivirgaceae</taxon>
        <taxon>Mangrovivirga</taxon>
    </lineage>
</organism>